<evidence type="ECO:0000256" key="1">
    <source>
        <dbReference type="SAM" id="SignalP"/>
    </source>
</evidence>
<keyword evidence="1" id="KW-0732">Signal</keyword>
<dbReference type="NCBIfam" id="TIGR04312">
    <property type="entry name" value="choice_anch_B"/>
    <property type="match status" value="1"/>
</dbReference>
<reference evidence="2 3" key="1">
    <citation type="journal article" date="2019" name="Nat. Ecol. Evol.">
        <title>Megaphylogeny resolves global patterns of mushroom evolution.</title>
        <authorList>
            <person name="Varga T."/>
            <person name="Krizsan K."/>
            <person name="Foldi C."/>
            <person name="Dima B."/>
            <person name="Sanchez-Garcia M."/>
            <person name="Sanchez-Ramirez S."/>
            <person name="Szollosi G.J."/>
            <person name="Szarkandi J.G."/>
            <person name="Papp V."/>
            <person name="Albert L."/>
            <person name="Andreopoulos W."/>
            <person name="Angelini C."/>
            <person name="Antonin V."/>
            <person name="Barry K.W."/>
            <person name="Bougher N.L."/>
            <person name="Buchanan P."/>
            <person name="Buyck B."/>
            <person name="Bense V."/>
            <person name="Catcheside P."/>
            <person name="Chovatia M."/>
            <person name="Cooper J."/>
            <person name="Damon W."/>
            <person name="Desjardin D."/>
            <person name="Finy P."/>
            <person name="Geml J."/>
            <person name="Haridas S."/>
            <person name="Hughes K."/>
            <person name="Justo A."/>
            <person name="Karasinski D."/>
            <person name="Kautmanova I."/>
            <person name="Kiss B."/>
            <person name="Kocsube S."/>
            <person name="Kotiranta H."/>
            <person name="LaButti K.M."/>
            <person name="Lechner B.E."/>
            <person name="Liimatainen K."/>
            <person name="Lipzen A."/>
            <person name="Lukacs Z."/>
            <person name="Mihaltcheva S."/>
            <person name="Morgado L.N."/>
            <person name="Niskanen T."/>
            <person name="Noordeloos M.E."/>
            <person name="Ohm R.A."/>
            <person name="Ortiz-Santana B."/>
            <person name="Ovrebo C."/>
            <person name="Racz N."/>
            <person name="Riley R."/>
            <person name="Savchenko A."/>
            <person name="Shiryaev A."/>
            <person name="Soop K."/>
            <person name="Spirin V."/>
            <person name="Szebenyi C."/>
            <person name="Tomsovsky M."/>
            <person name="Tulloss R.E."/>
            <person name="Uehling J."/>
            <person name="Grigoriev I.V."/>
            <person name="Vagvolgyi C."/>
            <person name="Papp T."/>
            <person name="Martin F.M."/>
            <person name="Miettinen O."/>
            <person name="Hibbett D.S."/>
            <person name="Nagy L.G."/>
        </authorList>
    </citation>
    <scope>NUCLEOTIDE SEQUENCE [LARGE SCALE GENOMIC DNA]</scope>
    <source>
        <strain evidence="2 3">CBS 309.79</strain>
    </source>
</reference>
<dbReference type="Proteomes" id="UP000305067">
    <property type="component" value="Unassembled WGS sequence"/>
</dbReference>
<dbReference type="STRING" id="1884261.A0A5C3QNV8"/>
<dbReference type="OrthoDB" id="2099887at2759"/>
<gene>
    <name evidence="2" type="ORF">BDV98DRAFT_46530</name>
</gene>
<evidence type="ECO:0000313" key="3">
    <source>
        <dbReference type="Proteomes" id="UP000305067"/>
    </source>
</evidence>
<proteinExistence type="predicted"/>
<organism evidence="2 3">
    <name type="scientific">Pterulicium gracile</name>
    <dbReference type="NCBI Taxonomy" id="1884261"/>
    <lineage>
        <taxon>Eukaryota</taxon>
        <taxon>Fungi</taxon>
        <taxon>Dikarya</taxon>
        <taxon>Basidiomycota</taxon>
        <taxon>Agaricomycotina</taxon>
        <taxon>Agaricomycetes</taxon>
        <taxon>Agaricomycetidae</taxon>
        <taxon>Agaricales</taxon>
        <taxon>Pleurotineae</taxon>
        <taxon>Pterulaceae</taxon>
        <taxon>Pterulicium</taxon>
    </lineage>
</organism>
<sequence length="600" mass="66150">MARFAAFAALYSIALSGLASAAVFDKADYDSGAIHHHIMDIKVAQWDAEIAAGKMDSSQYPELGYTKCVNGFAAAIPGDEKNTFRCNNIDLYHFLPHSALGSTQGQGSSSWGWTSADGREFVAIGQFDGTAFAEITPEGKLSYLGRLPQYDSIGSRWREIRVTKDILVVGSEAIKHGIQFFDMKKLLDLDPASPKTFTQQELTGHWNELPVGRTHNVAVNEELGYALAIGSVAGNETIRVRPNDLPCKGGLIYLDISDPTKPFSPGCAAGDGYVHDAECLVYRGPDKRYQGREICYGYNEDTITIYDVTDKTGNVTNIISITTFPGAEYVHQGAVLDKMNQEYLLLDDEYDERDADVGPMTRGLPTTHIFDIRDLERPKYTGFWSGRTRSIDHNQYIFDGYTYQSNYGNGLNVWDVRSIPRDPTGKSVCEAGYIDIYPEDDENEGSGTVAFLGSWSSYAGFKSGFILVHTIERGTFVVKMTSKKCPKPAQCKLLDLCYLSLKSKLIPGRLQESKEFCNSYLQRQRSDYKGVPQYALDACGAKGKPTITWPWDPKPTSAPSPTVAPEVVERVSSACNCIPTLPVPELPRTTSRGPVPTVLP</sequence>
<evidence type="ECO:0000313" key="2">
    <source>
        <dbReference type="EMBL" id="TFL01979.1"/>
    </source>
</evidence>
<keyword evidence="3" id="KW-1185">Reference proteome</keyword>
<dbReference type="InterPro" id="IPR027589">
    <property type="entry name" value="Choice_anch_B"/>
</dbReference>
<name>A0A5C3QNV8_9AGAR</name>
<dbReference type="EMBL" id="ML178823">
    <property type="protein sequence ID" value="TFL01979.1"/>
    <property type="molecule type" value="Genomic_DNA"/>
</dbReference>
<dbReference type="GO" id="GO:0005576">
    <property type="term" value="C:extracellular region"/>
    <property type="evidence" value="ECO:0007669"/>
    <property type="project" value="TreeGrafter"/>
</dbReference>
<dbReference type="PANTHER" id="PTHR38787">
    <property type="entry name" value="REGULATORY P DOMAIN-CONTAINING PROTEIN"/>
    <property type="match status" value="1"/>
</dbReference>
<dbReference type="PANTHER" id="PTHR38787:SF3">
    <property type="entry name" value="REGULATORY P DOMAIN-CONTAINING PROTEIN"/>
    <property type="match status" value="1"/>
</dbReference>
<feature type="signal peptide" evidence="1">
    <location>
        <begin position="1"/>
        <end position="21"/>
    </location>
</feature>
<protein>
    <submittedName>
        <fullName evidence="2">Uncharacterized protein</fullName>
    </submittedName>
</protein>
<feature type="chain" id="PRO_5023053362" evidence="1">
    <location>
        <begin position="22"/>
        <end position="600"/>
    </location>
</feature>
<dbReference type="AlphaFoldDB" id="A0A5C3QNV8"/>
<accession>A0A5C3QNV8</accession>